<protein>
    <submittedName>
        <fullName evidence="1">Uncharacterized protein</fullName>
    </submittedName>
</protein>
<sequence>MIRRKANLCWRRRWKRRIPQRVKEHKKRSKLHLHFMRLPPRMLGSKIPVLEDEHVPQGPPGLAQLGKTTKMIQEATSESKDVLKNVHRLPELIHNDQCSVAAMDKYYHVYKNPVNRKGFLASEYGLPQLRYGYYQDGPRYSISFCDDLMARYLTFFDIGSDLVQLEGDGSPKLIEGKHGEGEKLLLKKIGIGPYHY</sequence>
<proteinExistence type="predicted"/>
<gene>
    <name evidence="1" type="ORF">RDB_LOCUS127167</name>
</gene>
<dbReference type="AlphaFoldDB" id="A0A8H2XYN9"/>
<name>A0A8H2XYN9_9AGAM</name>
<dbReference type="EMBL" id="CAJMWS010000381">
    <property type="protein sequence ID" value="CAE6439601.1"/>
    <property type="molecule type" value="Genomic_DNA"/>
</dbReference>
<accession>A0A8H2XYN9</accession>
<evidence type="ECO:0000313" key="1">
    <source>
        <dbReference type="EMBL" id="CAE6439601.1"/>
    </source>
</evidence>
<dbReference type="Proteomes" id="UP000663846">
    <property type="component" value="Unassembled WGS sequence"/>
</dbReference>
<organism evidence="1 2">
    <name type="scientific">Rhizoctonia solani</name>
    <dbReference type="NCBI Taxonomy" id="456999"/>
    <lineage>
        <taxon>Eukaryota</taxon>
        <taxon>Fungi</taxon>
        <taxon>Dikarya</taxon>
        <taxon>Basidiomycota</taxon>
        <taxon>Agaricomycotina</taxon>
        <taxon>Agaricomycetes</taxon>
        <taxon>Cantharellales</taxon>
        <taxon>Ceratobasidiaceae</taxon>
        <taxon>Rhizoctonia</taxon>
    </lineage>
</organism>
<reference evidence="1" key="1">
    <citation type="submission" date="2021-01" db="EMBL/GenBank/DDBJ databases">
        <authorList>
            <person name="Kaushik A."/>
        </authorList>
    </citation>
    <scope>NUCLEOTIDE SEQUENCE</scope>
    <source>
        <strain evidence="1">AG1-1C</strain>
    </source>
</reference>
<evidence type="ECO:0000313" key="2">
    <source>
        <dbReference type="Proteomes" id="UP000663846"/>
    </source>
</evidence>
<comment type="caution">
    <text evidence="1">The sequence shown here is derived from an EMBL/GenBank/DDBJ whole genome shotgun (WGS) entry which is preliminary data.</text>
</comment>